<protein>
    <submittedName>
        <fullName evidence="2">Uncharacterized protein</fullName>
    </submittedName>
</protein>
<dbReference type="RefSeq" id="WP_073384020.1">
    <property type="nucleotide sequence ID" value="NZ_FQZK01000032.1"/>
</dbReference>
<evidence type="ECO:0000313" key="2">
    <source>
        <dbReference type="EMBL" id="SHK76587.1"/>
    </source>
</evidence>
<dbReference type="AlphaFoldDB" id="A0A1M6V516"/>
<feature type="compositionally biased region" description="Gly residues" evidence="1">
    <location>
        <begin position="110"/>
        <end position="122"/>
    </location>
</feature>
<dbReference type="EMBL" id="FQZK01000032">
    <property type="protein sequence ID" value="SHK76587.1"/>
    <property type="molecule type" value="Genomic_DNA"/>
</dbReference>
<name>A0A1M6V516_9ACTN</name>
<feature type="region of interest" description="Disordered" evidence="1">
    <location>
        <begin position="100"/>
        <end position="122"/>
    </location>
</feature>
<keyword evidence="3" id="KW-1185">Reference proteome</keyword>
<accession>A0A1M6V516</accession>
<evidence type="ECO:0000256" key="1">
    <source>
        <dbReference type="SAM" id="MobiDB-lite"/>
    </source>
</evidence>
<reference evidence="2 3" key="1">
    <citation type="submission" date="2016-11" db="EMBL/GenBank/DDBJ databases">
        <authorList>
            <person name="Jaros S."/>
            <person name="Januszkiewicz K."/>
            <person name="Wedrychowicz H."/>
        </authorList>
    </citation>
    <scope>NUCLEOTIDE SEQUENCE [LARGE SCALE GENOMIC DNA]</scope>
    <source>
        <strain evidence="2 3">CGMCC 4.5723</strain>
    </source>
</reference>
<evidence type="ECO:0000313" key="3">
    <source>
        <dbReference type="Proteomes" id="UP000184452"/>
    </source>
</evidence>
<dbReference type="Gene3D" id="1.10.287.1060">
    <property type="entry name" value="ESAT-6-like"/>
    <property type="match status" value="1"/>
</dbReference>
<dbReference type="Proteomes" id="UP000184452">
    <property type="component" value="Unassembled WGS sequence"/>
</dbReference>
<dbReference type="OrthoDB" id="3431493at2"/>
<sequence length="122" mass="13036">MSNDNLTVLPEEMARAAQELREPGRLLREAFSQLRTARMSLGSIWGSGDDISDALTKNLTPMIDSLDEYGNALPTAFDQTADRTLQMSRNYGNSEEYAIDVSGGLDHRPGPGGGGGGGGGRY</sequence>
<proteinExistence type="predicted"/>
<gene>
    <name evidence="2" type="ORF">SAMN05421803_1325</name>
</gene>
<organism evidence="2 3">
    <name type="scientific">Nocardiopsis flavescens</name>
    <dbReference type="NCBI Taxonomy" id="758803"/>
    <lineage>
        <taxon>Bacteria</taxon>
        <taxon>Bacillati</taxon>
        <taxon>Actinomycetota</taxon>
        <taxon>Actinomycetes</taxon>
        <taxon>Streptosporangiales</taxon>
        <taxon>Nocardiopsidaceae</taxon>
        <taxon>Nocardiopsis</taxon>
    </lineage>
</organism>